<dbReference type="SUPFAM" id="SSF46992">
    <property type="entry name" value="Ribosomal protein S20"/>
    <property type="match status" value="1"/>
</dbReference>
<dbReference type="NCBIfam" id="TIGR00029">
    <property type="entry name" value="S20"/>
    <property type="match status" value="1"/>
</dbReference>
<dbReference type="GO" id="GO:0006412">
    <property type="term" value="P:translation"/>
    <property type="evidence" value="ECO:0007669"/>
    <property type="project" value="UniProtKB-UniRule"/>
</dbReference>
<dbReference type="EMBL" id="LRQE01000034">
    <property type="protein sequence ID" value="KXA29646.1"/>
    <property type="molecule type" value="Genomic_DNA"/>
</dbReference>
<dbReference type="HAMAP" id="MF_00500">
    <property type="entry name" value="Ribosomal_bS20"/>
    <property type="match status" value="1"/>
</dbReference>
<protein>
    <recommendedName>
        <fullName evidence="7 8">Small ribosomal subunit protein bS20</fullName>
    </recommendedName>
</protein>
<comment type="function">
    <text evidence="1 8">Binds directly to 16S ribosomal RNA.</text>
</comment>
<dbReference type="Pfam" id="PF01649">
    <property type="entry name" value="Ribosomal_S20p"/>
    <property type="match status" value="1"/>
</dbReference>
<dbReference type="InterPro" id="IPR002583">
    <property type="entry name" value="Ribosomal_bS20"/>
</dbReference>
<evidence type="ECO:0000256" key="3">
    <source>
        <dbReference type="ARBA" id="ARBA00022730"/>
    </source>
</evidence>
<dbReference type="FunFam" id="1.20.58.110:FF:000001">
    <property type="entry name" value="30S ribosomal protein S20"/>
    <property type="match status" value="1"/>
</dbReference>
<dbReference type="InterPro" id="IPR036510">
    <property type="entry name" value="Ribosomal_bS20_sf"/>
</dbReference>
<accession>A0A133PM63</accession>
<keyword evidence="3 8" id="KW-0699">rRNA-binding</keyword>
<evidence type="ECO:0000256" key="6">
    <source>
        <dbReference type="ARBA" id="ARBA00023274"/>
    </source>
</evidence>
<keyword evidence="6 8" id="KW-0687">Ribonucleoprotein</keyword>
<dbReference type="PANTHER" id="PTHR33398">
    <property type="entry name" value="30S RIBOSOMAL PROTEIN S20"/>
    <property type="match status" value="1"/>
</dbReference>
<organism evidence="9">
    <name type="scientific">Peptoniphilus harei</name>
    <dbReference type="NCBI Taxonomy" id="54005"/>
    <lineage>
        <taxon>Bacteria</taxon>
        <taxon>Bacillati</taxon>
        <taxon>Bacillota</taxon>
        <taxon>Tissierellia</taxon>
        <taxon>Tissierellales</taxon>
        <taxon>Peptoniphilaceae</taxon>
        <taxon>Peptoniphilus</taxon>
    </lineage>
</organism>
<sequence length="89" mass="10078">MANIKSAIKRIDVARRNSEQNKPIRTEMKNAVKNFRAALNEDRIDDAKELLIVADKKLKKAANKNIIHKNQASRKLSRLAKELNSKIAG</sequence>
<keyword evidence="5 8" id="KW-0689">Ribosomal protein</keyword>
<gene>
    <name evidence="8" type="primary">rpsT</name>
    <name evidence="9" type="ORF">HMPREF3229_01271</name>
</gene>
<dbReference type="GO" id="GO:0015935">
    <property type="term" value="C:small ribosomal subunit"/>
    <property type="evidence" value="ECO:0007669"/>
    <property type="project" value="TreeGrafter"/>
</dbReference>
<evidence type="ECO:0000256" key="1">
    <source>
        <dbReference type="ARBA" id="ARBA00003134"/>
    </source>
</evidence>
<dbReference type="AlphaFoldDB" id="A0A133PM63"/>
<evidence type="ECO:0000256" key="5">
    <source>
        <dbReference type="ARBA" id="ARBA00022980"/>
    </source>
</evidence>
<comment type="caution">
    <text evidence="9">The sequence shown here is derived from an EMBL/GenBank/DDBJ whole genome shotgun (WGS) entry which is preliminary data.</text>
</comment>
<evidence type="ECO:0000256" key="7">
    <source>
        <dbReference type="ARBA" id="ARBA00035136"/>
    </source>
</evidence>
<evidence type="ECO:0000313" key="9">
    <source>
        <dbReference type="EMBL" id="KXA29646.1"/>
    </source>
</evidence>
<evidence type="ECO:0000256" key="4">
    <source>
        <dbReference type="ARBA" id="ARBA00022884"/>
    </source>
</evidence>
<dbReference type="GO" id="GO:0070181">
    <property type="term" value="F:small ribosomal subunit rRNA binding"/>
    <property type="evidence" value="ECO:0007669"/>
    <property type="project" value="TreeGrafter"/>
</dbReference>
<evidence type="ECO:0000313" key="10">
    <source>
        <dbReference type="Proteomes" id="UP000070174"/>
    </source>
</evidence>
<reference evidence="9 10" key="1">
    <citation type="submission" date="2016-01" db="EMBL/GenBank/DDBJ databases">
        <authorList>
            <person name="Oliw E.H."/>
        </authorList>
    </citation>
    <scope>NUCLEOTIDE SEQUENCE [LARGE SCALE GENOMIC DNA]</scope>
    <source>
        <strain evidence="9 10">CMW7756A</strain>
    </source>
</reference>
<name>A0A133PM63_9FIRM</name>
<proteinExistence type="inferred from homology"/>
<dbReference type="Proteomes" id="UP000070174">
    <property type="component" value="Unassembled WGS sequence"/>
</dbReference>
<evidence type="ECO:0000256" key="2">
    <source>
        <dbReference type="ARBA" id="ARBA00007634"/>
    </source>
</evidence>
<dbReference type="RefSeq" id="WP_005957552.1">
    <property type="nucleotide sequence ID" value="NZ_CABJAL010000003.1"/>
</dbReference>
<dbReference type="Gene3D" id="1.20.58.110">
    <property type="entry name" value="Ribosomal protein S20"/>
    <property type="match status" value="1"/>
</dbReference>
<dbReference type="GO" id="GO:0005829">
    <property type="term" value="C:cytosol"/>
    <property type="evidence" value="ECO:0007669"/>
    <property type="project" value="TreeGrafter"/>
</dbReference>
<comment type="similarity">
    <text evidence="2 8">Belongs to the bacterial ribosomal protein bS20 family.</text>
</comment>
<dbReference type="GO" id="GO:0003735">
    <property type="term" value="F:structural constituent of ribosome"/>
    <property type="evidence" value="ECO:0007669"/>
    <property type="project" value="InterPro"/>
</dbReference>
<evidence type="ECO:0000256" key="8">
    <source>
        <dbReference type="HAMAP-Rule" id="MF_00500"/>
    </source>
</evidence>
<keyword evidence="4 8" id="KW-0694">RNA-binding</keyword>
<dbReference type="PATRIC" id="fig|54005.3.peg.1254"/>
<dbReference type="PANTHER" id="PTHR33398:SF1">
    <property type="entry name" value="SMALL RIBOSOMAL SUBUNIT PROTEIN BS20C"/>
    <property type="match status" value="1"/>
</dbReference>